<sequence>MLAIDRSTPSGEIVQRNSSHLWSSIREFLEGGSLDAGVFGYRAVASHNIKRNRRDALRDRRLPNEDTLRSVVV</sequence>
<keyword evidence="2" id="KW-1185">Reference proteome</keyword>
<dbReference type="Proteomes" id="UP000054721">
    <property type="component" value="Unassembled WGS sequence"/>
</dbReference>
<dbReference type="EMBL" id="JYDW01000995">
    <property type="protein sequence ID" value="KRZ47296.1"/>
    <property type="molecule type" value="Genomic_DNA"/>
</dbReference>
<protein>
    <submittedName>
        <fullName evidence="1">Uncharacterized protein</fullName>
    </submittedName>
</protein>
<gene>
    <name evidence="1" type="ORF">T02_9613</name>
</gene>
<organism evidence="1 2">
    <name type="scientific">Trichinella nativa</name>
    <dbReference type="NCBI Taxonomy" id="6335"/>
    <lineage>
        <taxon>Eukaryota</taxon>
        <taxon>Metazoa</taxon>
        <taxon>Ecdysozoa</taxon>
        <taxon>Nematoda</taxon>
        <taxon>Enoplea</taxon>
        <taxon>Dorylaimia</taxon>
        <taxon>Trichinellida</taxon>
        <taxon>Trichinellidae</taxon>
        <taxon>Trichinella</taxon>
    </lineage>
</organism>
<reference evidence="1 2" key="1">
    <citation type="submission" date="2015-05" db="EMBL/GenBank/DDBJ databases">
        <title>Evolution of Trichinella species and genotypes.</title>
        <authorList>
            <person name="Korhonen P.K."/>
            <person name="Edoardo P."/>
            <person name="Giuseppe L.R."/>
            <person name="Gasser R.B."/>
        </authorList>
    </citation>
    <scope>NUCLEOTIDE SEQUENCE [LARGE SCALE GENOMIC DNA]</scope>
    <source>
        <strain evidence="1">ISS10</strain>
    </source>
</reference>
<proteinExistence type="predicted"/>
<name>A0A0V1KJ85_9BILA</name>
<evidence type="ECO:0000313" key="1">
    <source>
        <dbReference type="EMBL" id="KRZ47296.1"/>
    </source>
</evidence>
<evidence type="ECO:0000313" key="2">
    <source>
        <dbReference type="Proteomes" id="UP000054721"/>
    </source>
</evidence>
<dbReference type="AlphaFoldDB" id="A0A0V1KJ85"/>
<accession>A0A0V1KJ85</accession>
<comment type="caution">
    <text evidence="1">The sequence shown here is derived from an EMBL/GenBank/DDBJ whole genome shotgun (WGS) entry which is preliminary data.</text>
</comment>